<evidence type="ECO:0000313" key="3">
    <source>
        <dbReference type="Proteomes" id="UP001054902"/>
    </source>
</evidence>
<dbReference type="EMBL" id="BLLK01000022">
    <property type="protein sequence ID" value="GFH45738.1"/>
    <property type="molecule type" value="Genomic_DNA"/>
</dbReference>
<dbReference type="Proteomes" id="UP001054902">
    <property type="component" value="Unassembled WGS sequence"/>
</dbReference>
<gene>
    <name evidence="2" type="ORF">CTEN210_02212</name>
</gene>
<proteinExistence type="predicted"/>
<feature type="transmembrane region" description="Helical" evidence="1">
    <location>
        <begin position="668"/>
        <end position="688"/>
    </location>
</feature>
<keyword evidence="1" id="KW-0472">Membrane</keyword>
<dbReference type="AlphaFoldDB" id="A0AAD3H0N1"/>
<keyword evidence="1" id="KW-1133">Transmembrane helix</keyword>
<reference evidence="2 3" key="1">
    <citation type="journal article" date="2021" name="Sci. Rep.">
        <title>The genome of the diatom Chaetoceros tenuissimus carries an ancient integrated fragment of an extant virus.</title>
        <authorList>
            <person name="Hongo Y."/>
            <person name="Kimura K."/>
            <person name="Takaki Y."/>
            <person name="Yoshida Y."/>
            <person name="Baba S."/>
            <person name="Kobayashi G."/>
            <person name="Nagasaki K."/>
            <person name="Hano T."/>
            <person name="Tomaru Y."/>
        </authorList>
    </citation>
    <scope>NUCLEOTIDE SEQUENCE [LARGE SCALE GENOMIC DNA]</scope>
    <source>
        <strain evidence="2 3">NIES-3715</strain>
    </source>
</reference>
<comment type="caution">
    <text evidence="2">The sequence shown here is derived from an EMBL/GenBank/DDBJ whole genome shotgun (WGS) entry which is preliminary data.</text>
</comment>
<feature type="transmembrane region" description="Helical" evidence="1">
    <location>
        <begin position="731"/>
        <end position="757"/>
    </location>
</feature>
<keyword evidence="3" id="KW-1185">Reference proteome</keyword>
<name>A0AAD3H0N1_9STRA</name>
<feature type="transmembrane region" description="Helical" evidence="1">
    <location>
        <begin position="816"/>
        <end position="837"/>
    </location>
</feature>
<protein>
    <submittedName>
        <fullName evidence="2">Uncharacterized protein</fullName>
    </submittedName>
</protein>
<evidence type="ECO:0000256" key="1">
    <source>
        <dbReference type="SAM" id="Phobius"/>
    </source>
</evidence>
<feature type="transmembrane region" description="Helical" evidence="1">
    <location>
        <begin position="639"/>
        <end position="661"/>
    </location>
</feature>
<organism evidence="2 3">
    <name type="scientific">Chaetoceros tenuissimus</name>
    <dbReference type="NCBI Taxonomy" id="426638"/>
    <lineage>
        <taxon>Eukaryota</taxon>
        <taxon>Sar</taxon>
        <taxon>Stramenopiles</taxon>
        <taxon>Ochrophyta</taxon>
        <taxon>Bacillariophyta</taxon>
        <taxon>Coscinodiscophyceae</taxon>
        <taxon>Chaetocerotophycidae</taxon>
        <taxon>Chaetocerotales</taxon>
        <taxon>Chaetocerotaceae</taxon>
        <taxon>Chaetoceros</taxon>
    </lineage>
</organism>
<evidence type="ECO:0000313" key="2">
    <source>
        <dbReference type="EMBL" id="GFH45738.1"/>
    </source>
</evidence>
<keyword evidence="1" id="KW-0812">Transmembrane</keyword>
<sequence length="845" mass="96401">MICFLLGRSQGDVKISQQHYIFTHSQYMAFDNISAGSLPEDLVFRQKIHLDGNDEDSWETNMSEVTQPYIFKQDENTDIEMQQTVLEEKDKAERLEDWTTCLQTIRARTNEVFFFSRDIHMVKSDWVWFRNISHGGGFHRLCIRYSSNTNAPIRIRINNFIYPNAVAGEVTTKEDEMVKSLTSIQSQESMAFREKILFNLGPADKAVSIGMQPIFKSEKNETLMPNIVSFFFEKIYDLNDDVFLDNNMNKSNLQGTTSDSYRSPFVFNFDVGSIGRYSDERYVDATSFALRGSKPITFRSGECNDDMTVGSRRIGSREGGRAFPSITFVDDADRIDSMTLGMSTYAGEKVGANFCAAIGTMSFENTITGDSREVEGLSASFRNDVGVWEYKRKELGLDLWLTSAYHLKGLSGSKSKQIFRYGFALSKSEDIPFSISSFEIFWKWFGCPNRFEGVEQKMKPLHDFLVQVFSGHNRLGVDTGFIRGTKTHLTITHDEFCIYVKLVPDKDCNERIVSALFIDGVQYDPEDSSFDDLGTNPQYITAYALYSTLQDLDILFEMGLLESHDSVLGEERELLPQKIGGAYGLGGFKQTKEATRALHFLTLAGLRKVAIDEAMTDDRLWDIYDLASATKSVWNIETITAFFCMIIQILGPIALAVRAFYTDEEEKIHIVVYLCRLAFAIYAVFYEVKLQNESAEKERLVLFLSMIPEFSSYQLLIGLLINVVSKICLSVAIIILLWFSYSVIDVTLNALALYFILEIDDYLVSSSNLEKYRKQQQDLFFQMKYVLSRDYYKRDLAEPESWAEENWGKFSVSINIMHRASLIVVVGGVFLLIILPITSRKLGFV</sequence>
<feature type="transmembrane region" description="Helical" evidence="1">
    <location>
        <begin position="700"/>
        <end position="724"/>
    </location>
</feature>
<accession>A0AAD3H0N1</accession>